<name>A0A7W9M3A5_9PSEU</name>
<evidence type="ECO:0000256" key="7">
    <source>
        <dbReference type="SAM" id="Phobius"/>
    </source>
</evidence>
<keyword evidence="3" id="KW-1003">Cell membrane</keyword>
<organism evidence="9 10">
    <name type="scientific">Saccharothrix ecbatanensis</name>
    <dbReference type="NCBI Taxonomy" id="1105145"/>
    <lineage>
        <taxon>Bacteria</taxon>
        <taxon>Bacillati</taxon>
        <taxon>Actinomycetota</taxon>
        <taxon>Actinomycetes</taxon>
        <taxon>Pseudonocardiales</taxon>
        <taxon>Pseudonocardiaceae</taxon>
        <taxon>Saccharothrix</taxon>
    </lineage>
</organism>
<evidence type="ECO:0000256" key="2">
    <source>
        <dbReference type="ARBA" id="ARBA00022448"/>
    </source>
</evidence>
<protein>
    <submittedName>
        <fullName evidence="9">Putative MFS family arabinose efflux permease</fullName>
    </submittedName>
</protein>
<evidence type="ECO:0000256" key="3">
    <source>
        <dbReference type="ARBA" id="ARBA00022475"/>
    </source>
</evidence>
<keyword evidence="5 7" id="KW-1133">Transmembrane helix</keyword>
<dbReference type="PANTHER" id="PTHR23513">
    <property type="entry name" value="INTEGRAL MEMBRANE EFFLUX PROTEIN-RELATED"/>
    <property type="match status" value="1"/>
</dbReference>
<evidence type="ECO:0000256" key="4">
    <source>
        <dbReference type="ARBA" id="ARBA00022692"/>
    </source>
</evidence>
<evidence type="ECO:0000313" key="9">
    <source>
        <dbReference type="EMBL" id="MBB5805738.1"/>
    </source>
</evidence>
<keyword evidence="2" id="KW-0813">Transport</keyword>
<comment type="caution">
    <text evidence="9">The sequence shown here is derived from an EMBL/GenBank/DDBJ whole genome shotgun (WGS) entry which is preliminary data.</text>
</comment>
<dbReference type="PANTHER" id="PTHR23513:SF6">
    <property type="entry name" value="MAJOR FACILITATOR SUPERFAMILY ASSOCIATED DOMAIN-CONTAINING PROTEIN"/>
    <property type="match status" value="1"/>
</dbReference>
<feature type="transmembrane region" description="Helical" evidence="7">
    <location>
        <begin position="173"/>
        <end position="192"/>
    </location>
</feature>
<dbReference type="InterPro" id="IPR010290">
    <property type="entry name" value="TM_effector"/>
</dbReference>
<dbReference type="Pfam" id="PF05977">
    <property type="entry name" value="MFS_3"/>
    <property type="match status" value="1"/>
</dbReference>
<feature type="transmembrane region" description="Helical" evidence="7">
    <location>
        <begin position="383"/>
        <end position="402"/>
    </location>
</feature>
<evidence type="ECO:0000259" key="8">
    <source>
        <dbReference type="PROSITE" id="PS50850"/>
    </source>
</evidence>
<feature type="transmembrane region" description="Helical" evidence="7">
    <location>
        <begin position="21"/>
        <end position="43"/>
    </location>
</feature>
<feature type="domain" description="Major facilitator superfamily (MFS) profile" evidence="8">
    <location>
        <begin position="174"/>
        <end position="407"/>
    </location>
</feature>
<feature type="transmembrane region" description="Helical" evidence="7">
    <location>
        <begin position="55"/>
        <end position="72"/>
    </location>
</feature>
<keyword evidence="4 7" id="KW-0812">Transmembrane</keyword>
<dbReference type="PROSITE" id="PS50850">
    <property type="entry name" value="MFS"/>
    <property type="match status" value="1"/>
</dbReference>
<feature type="transmembrane region" description="Helical" evidence="7">
    <location>
        <begin position="226"/>
        <end position="249"/>
    </location>
</feature>
<dbReference type="InterPro" id="IPR036259">
    <property type="entry name" value="MFS_trans_sf"/>
</dbReference>
<keyword evidence="6 7" id="KW-0472">Membrane</keyword>
<dbReference type="Proteomes" id="UP000552097">
    <property type="component" value="Unassembled WGS sequence"/>
</dbReference>
<gene>
    <name evidence="9" type="ORF">F4560_005506</name>
</gene>
<dbReference type="AlphaFoldDB" id="A0A7W9M3A5"/>
<dbReference type="SUPFAM" id="SSF103473">
    <property type="entry name" value="MFS general substrate transporter"/>
    <property type="match status" value="1"/>
</dbReference>
<evidence type="ECO:0000256" key="5">
    <source>
        <dbReference type="ARBA" id="ARBA00022989"/>
    </source>
</evidence>
<accession>A0A7W9M3A5</accession>
<evidence type="ECO:0000256" key="1">
    <source>
        <dbReference type="ARBA" id="ARBA00004651"/>
    </source>
</evidence>
<reference evidence="9 10" key="1">
    <citation type="submission" date="2020-08" db="EMBL/GenBank/DDBJ databases">
        <title>Sequencing the genomes of 1000 actinobacteria strains.</title>
        <authorList>
            <person name="Klenk H.-P."/>
        </authorList>
    </citation>
    <scope>NUCLEOTIDE SEQUENCE [LARGE SCALE GENOMIC DNA]</scope>
    <source>
        <strain evidence="9 10">DSM 45486</strain>
    </source>
</reference>
<dbReference type="Gene3D" id="1.20.1250.20">
    <property type="entry name" value="MFS general substrate transporter like domains"/>
    <property type="match status" value="1"/>
</dbReference>
<keyword evidence="10" id="KW-1185">Reference proteome</keyword>
<evidence type="ECO:0000256" key="6">
    <source>
        <dbReference type="ARBA" id="ARBA00023136"/>
    </source>
</evidence>
<dbReference type="EMBL" id="JACHMO010000001">
    <property type="protein sequence ID" value="MBB5805738.1"/>
    <property type="molecule type" value="Genomic_DNA"/>
</dbReference>
<feature type="transmembrane region" description="Helical" evidence="7">
    <location>
        <begin position="300"/>
        <end position="326"/>
    </location>
</feature>
<evidence type="ECO:0000313" key="10">
    <source>
        <dbReference type="Proteomes" id="UP000552097"/>
    </source>
</evidence>
<proteinExistence type="predicted"/>
<dbReference type="InterPro" id="IPR020846">
    <property type="entry name" value="MFS_dom"/>
</dbReference>
<dbReference type="GO" id="GO:0022857">
    <property type="term" value="F:transmembrane transporter activity"/>
    <property type="evidence" value="ECO:0007669"/>
    <property type="project" value="InterPro"/>
</dbReference>
<sequence>MSDRTIKLLHHRDFVRFWTADTVSLAGTHVTTLALQAVAILTLGASLTETGTLAASRWLPYLLFGLVAGVLVDRRRRLPVLIGADFARAAVLALIPLAAFTDTLTLPLLFGLVVVFGTLSLFYDAAHQSFLPLIVPTERLTDANARLEQTGSVAQGLGPLVGGALVKLIGGPLAILVDAVSYLISGLVLATLRTREQLPEAPKRDLRAELREGLRWVYGHKVLRPLAIASHAWFLFTAMVTPVFSFLMLNELGFDALDLGITYAVGGVGGVLGASVSSHAGRRFGVGPVIVAARWLTPVAYALVPFATSSATGFTLLCAAQFLFWLSATLDSAVEMGYRQTITPARLLGRSFATMRSVNRASLMVGALVGGVLAEWLGIGTALWIAVVGLVGQAVGMTFSAVRHARL</sequence>
<dbReference type="GO" id="GO:0005886">
    <property type="term" value="C:plasma membrane"/>
    <property type="evidence" value="ECO:0007669"/>
    <property type="project" value="UniProtKB-SubCell"/>
</dbReference>
<comment type="subcellular location">
    <subcellularLocation>
        <location evidence="1">Cell membrane</location>
        <topology evidence="1">Multi-pass membrane protein</topology>
    </subcellularLocation>
</comment>
<dbReference type="RefSeq" id="WP_184924474.1">
    <property type="nucleotide sequence ID" value="NZ_JACHMO010000001.1"/>
</dbReference>
<feature type="transmembrane region" description="Helical" evidence="7">
    <location>
        <begin position="261"/>
        <end position="280"/>
    </location>
</feature>
<dbReference type="CDD" id="cd06173">
    <property type="entry name" value="MFS_MefA_like"/>
    <property type="match status" value="1"/>
</dbReference>